<keyword evidence="16" id="KW-1185">Reference proteome</keyword>
<evidence type="ECO:0000256" key="7">
    <source>
        <dbReference type="ARBA" id="ARBA00022838"/>
    </source>
</evidence>
<feature type="coiled-coil region" evidence="12">
    <location>
        <begin position="156"/>
        <end position="229"/>
    </location>
</feature>
<keyword evidence="10" id="KW-0131">Cell cycle</keyword>
<dbReference type="Gene3D" id="1.10.418.60">
    <property type="entry name" value="Ncd80 complex, Nuf2 subunit"/>
    <property type="match status" value="1"/>
</dbReference>
<dbReference type="AlphaFoldDB" id="A0A0D6ENV9"/>
<dbReference type="OrthoDB" id="8194677at2759"/>
<protein>
    <submittedName>
        <fullName evidence="15">SPOSA6832_03186-mRNA-1:cds</fullName>
    </submittedName>
</protein>
<reference evidence="16" key="1">
    <citation type="submission" date="2015-02" db="EMBL/GenBank/DDBJ databases">
        <authorList>
            <person name="Gon?alves P."/>
        </authorList>
    </citation>
    <scope>NUCLEOTIDE SEQUENCE [LARGE SCALE GENOMIC DNA]</scope>
</reference>
<evidence type="ECO:0000259" key="14">
    <source>
        <dbReference type="Pfam" id="PF18595"/>
    </source>
</evidence>
<accession>A0A0D6ENV9</accession>
<dbReference type="GO" id="GO:0005634">
    <property type="term" value="C:nucleus"/>
    <property type="evidence" value="ECO:0007669"/>
    <property type="project" value="UniProtKB-SubCell"/>
</dbReference>
<evidence type="ECO:0000256" key="6">
    <source>
        <dbReference type="ARBA" id="ARBA00022776"/>
    </source>
</evidence>
<feature type="domain" description="Nuf2 DHR10-like" evidence="14">
    <location>
        <begin position="266"/>
        <end position="391"/>
    </location>
</feature>
<name>A0A0D6ENV9_SPOSA</name>
<evidence type="ECO:0000256" key="11">
    <source>
        <dbReference type="ARBA" id="ARBA00023328"/>
    </source>
</evidence>
<dbReference type="InterPro" id="IPR005549">
    <property type="entry name" value="Kinetochore_Nuf2_N"/>
</dbReference>
<dbReference type="PANTHER" id="PTHR21650:SF2">
    <property type="entry name" value="KINETOCHORE PROTEIN NUF2"/>
    <property type="match status" value="1"/>
</dbReference>
<evidence type="ECO:0000256" key="5">
    <source>
        <dbReference type="ARBA" id="ARBA00022618"/>
    </source>
</evidence>
<comment type="similarity">
    <text evidence="3">Belongs to the NUF2 family.</text>
</comment>
<dbReference type="GO" id="GO:0051301">
    <property type="term" value="P:cell division"/>
    <property type="evidence" value="ECO:0007669"/>
    <property type="project" value="UniProtKB-KW"/>
</dbReference>
<feature type="coiled-coil region" evidence="12">
    <location>
        <begin position="316"/>
        <end position="399"/>
    </location>
</feature>
<dbReference type="InterPro" id="IPR038275">
    <property type="entry name" value="Nuf2_N_sf"/>
</dbReference>
<gene>
    <name evidence="15" type="primary">SPOSA6832_03186</name>
</gene>
<feature type="domain" description="Kinetochore protein Nuf2 N-terminal" evidence="13">
    <location>
        <begin position="24"/>
        <end position="155"/>
    </location>
</feature>
<dbReference type="Proteomes" id="UP000243876">
    <property type="component" value="Unassembled WGS sequence"/>
</dbReference>
<keyword evidence="11" id="KW-0137">Centromere</keyword>
<keyword evidence="7" id="KW-0995">Kinetochore</keyword>
<sequence>MSQQSRSGQQGHVQQPIAPGQQGTFPILSVQDLLSDLQQSECPITPDDLNHPTPSRVQTVYEWWMNRLLGLNAEDIRRAAEAQLVQMDNPDIYREAMYMGVFRMAFNQLLLRCSIDDFTTKDLTAPTAKRFREVLSGIINFFFFASEQEDKILAPLEEELKQSEQHELELVERNAELKEKIEHERAQRQANKAFMDADRVSHERAVNELNQLRDAANSLKKQGEAEKADLLELSHTINHCDMAISELKGNIVSSPDKLQGAILDLSNQLARDQELLREHEAKERQTTGKINVLGQYAINPVAAALKQELQSCIRILDDWKADVDKLREAKLRLDEHSDDHRALQGQLSELENEIALLERRIANAREELLRLSEKAERKREQAKQRKRALEEQHVTFVERKRRSDMEGAEKNREAAEVEQQIRAMHASLQAELDKGEKAYKRIKDQVNLYSIRINKALDTINVVNSEPPQL</sequence>
<dbReference type="PANTHER" id="PTHR21650">
    <property type="entry name" value="MEMBRALIN/KINETOCHORE PROTEIN NUF2"/>
    <property type="match status" value="1"/>
</dbReference>
<keyword evidence="5" id="KW-0132">Cell division</keyword>
<dbReference type="Pfam" id="PF18595">
    <property type="entry name" value="Nuf2_DHR10-like"/>
    <property type="match status" value="1"/>
</dbReference>
<organism evidence="15 16">
    <name type="scientific">Sporidiobolus salmonicolor</name>
    <name type="common">Yeast-like fungus</name>
    <name type="synonym">Sporobolomyces salmonicolor</name>
    <dbReference type="NCBI Taxonomy" id="5005"/>
    <lineage>
        <taxon>Eukaryota</taxon>
        <taxon>Fungi</taxon>
        <taxon>Dikarya</taxon>
        <taxon>Basidiomycota</taxon>
        <taxon>Pucciniomycotina</taxon>
        <taxon>Microbotryomycetes</taxon>
        <taxon>Sporidiobolales</taxon>
        <taxon>Sporidiobolaceae</taxon>
        <taxon>Sporobolomyces</taxon>
    </lineage>
</organism>
<dbReference type="GO" id="GO:0051315">
    <property type="term" value="P:attachment of mitotic spindle microtubules to kinetochore"/>
    <property type="evidence" value="ECO:0007669"/>
    <property type="project" value="TreeGrafter"/>
</dbReference>
<evidence type="ECO:0000256" key="12">
    <source>
        <dbReference type="SAM" id="Coils"/>
    </source>
</evidence>
<keyword evidence="9" id="KW-0539">Nucleus</keyword>
<evidence type="ECO:0000313" key="15">
    <source>
        <dbReference type="EMBL" id="CEQ41473.1"/>
    </source>
</evidence>
<proteinExistence type="inferred from homology"/>
<keyword evidence="4" id="KW-0158">Chromosome</keyword>
<evidence type="ECO:0000256" key="8">
    <source>
        <dbReference type="ARBA" id="ARBA00023054"/>
    </source>
</evidence>
<evidence type="ECO:0000256" key="1">
    <source>
        <dbReference type="ARBA" id="ARBA00004123"/>
    </source>
</evidence>
<feature type="non-terminal residue" evidence="15">
    <location>
        <position position="1"/>
    </location>
</feature>
<dbReference type="GO" id="GO:0007052">
    <property type="term" value="P:mitotic spindle organization"/>
    <property type="evidence" value="ECO:0007669"/>
    <property type="project" value="TreeGrafter"/>
</dbReference>
<dbReference type="GO" id="GO:0044877">
    <property type="term" value="F:protein-containing complex binding"/>
    <property type="evidence" value="ECO:0007669"/>
    <property type="project" value="TreeGrafter"/>
</dbReference>
<keyword evidence="6" id="KW-0498">Mitosis</keyword>
<evidence type="ECO:0000256" key="4">
    <source>
        <dbReference type="ARBA" id="ARBA00022454"/>
    </source>
</evidence>
<dbReference type="InterPro" id="IPR041112">
    <property type="entry name" value="Nuf2_DHR10-like"/>
</dbReference>
<dbReference type="Pfam" id="PF03800">
    <property type="entry name" value="Nuf2"/>
    <property type="match status" value="1"/>
</dbReference>
<evidence type="ECO:0000256" key="3">
    <source>
        <dbReference type="ARBA" id="ARBA00005498"/>
    </source>
</evidence>
<evidence type="ECO:0000259" key="13">
    <source>
        <dbReference type="Pfam" id="PF03800"/>
    </source>
</evidence>
<dbReference type="GO" id="GO:0045132">
    <property type="term" value="P:meiotic chromosome segregation"/>
    <property type="evidence" value="ECO:0007669"/>
    <property type="project" value="TreeGrafter"/>
</dbReference>
<evidence type="ECO:0000313" key="16">
    <source>
        <dbReference type="Proteomes" id="UP000243876"/>
    </source>
</evidence>
<comment type="subcellular location">
    <subcellularLocation>
        <location evidence="2">Chromosome</location>
        <location evidence="2">Centromere</location>
        <location evidence="2">Kinetochore</location>
    </subcellularLocation>
    <subcellularLocation>
        <location evidence="1">Nucleus</location>
    </subcellularLocation>
</comment>
<dbReference type="EMBL" id="CENE01000014">
    <property type="protein sequence ID" value="CEQ41473.1"/>
    <property type="molecule type" value="Genomic_DNA"/>
</dbReference>
<evidence type="ECO:0000256" key="2">
    <source>
        <dbReference type="ARBA" id="ARBA00004629"/>
    </source>
</evidence>
<dbReference type="GO" id="GO:0031262">
    <property type="term" value="C:Ndc80 complex"/>
    <property type="evidence" value="ECO:0007669"/>
    <property type="project" value="InterPro"/>
</dbReference>
<dbReference type="GO" id="GO:0051383">
    <property type="term" value="P:kinetochore organization"/>
    <property type="evidence" value="ECO:0007669"/>
    <property type="project" value="TreeGrafter"/>
</dbReference>
<evidence type="ECO:0000256" key="10">
    <source>
        <dbReference type="ARBA" id="ARBA00023306"/>
    </source>
</evidence>
<keyword evidence="8 12" id="KW-0175">Coiled coil</keyword>
<evidence type="ECO:0000256" key="9">
    <source>
        <dbReference type="ARBA" id="ARBA00023242"/>
    </source>
</evidence>